<evidence type="ECO:0000256" key="4">
    <source>
        <dbReference type="SAM" id="SignalP"/>
    </source>
</evidence>
<keyword evidence="1 3" id="KW-0193">Cuticle</keyword>
<keyword evidence="5" id="KW-1185">Reference proteome</keyword>
<evidence type="ECO:0000256" key="1">
    <source>
        <dbReference type="ARBA" id="ARBA00022460"/>
    </source>
</evidence>
<sequence>MNRIIIACAALSVAAAAVVPEDAQAQIVNYVSNNDGTGNYNFRFETSNGISREETGEVINPGQADQYIKVYGWYSYLDTNGEVVNVIYNADKDGYHIEAGEPVGSVVGILTPISANLPSGVVATLLGK</sequence>
<dbReference type="GeneID" id="111349570"/>
<dbReference type="RefSeq" id="XP_022816495.1">
    <property type="nucleotide sequence ID" value="XM_022960727.1"/>
</dbReference>
<dbReference type="PRINTS" id="PR00947">
    <property type="entry name" value="CUTICLE"/>
</dbReference>
<dbReference type="GO" id="GO:0008010">
    <property type="term" value="F:structural constituent of chitin-based larval cuticle"/>
    <property type="evidence" value="ECO:0007669"/>
    <property type="project" value="TreeGrafter"/>
</dbReference>
<dbReference type="GO" id="GO:0062129">
    <property type="term" value="C:chitin-based extracellular matrix"/>
    <property type="evidence" value="ECO:0007669"/>
    <property type="project" value="TreeGrafter"/>
</dbReference>
<evidence type="ECO:0000256" key="3">
    <source>
        <dbReference type="PROSITE-ProRule" id="PRU00497"/>
    </source>
</evidence>
<dbReference type="Proteomes" id="UP000301870">
    <property type="component" value="Chromosome 9"/>
</dbReference>
<dbReference type="InterPro" id="IPR000618">
    <property type="entry name" value="Insect_cuticle"/>
</dbReference>
<dbReference type="KEGG" id="sliu:111349570"/>
<organism evidence="5 6">
    <name type="scientific">Spodoptera litura</name>
    <name type="common">Asian cotton leafworm</name>
    <dbReference type="NCBI Taxonomy" id="69820"/>
    <lineage>
        <taxon>Eukaryota</taxon>
        <taxon>Metazoa</taxon>
        <taxon>Ecdysozoa</taxon>
        <taxon>Arthropoda</taxon>
        <taxon>Hexapoda</taxon>
        <taxon>Insecta</taxon>
        <taxon>Pterygota</taxon>
        <taxon>Neoptera</taxon>
        <taxon>Endopterygota</taxon>
        <taxon>Lepidoptera</taxon>
        <taxon>Glossata</taxon>
        <taxon>Ditrysia</taxon>
        <taxon>Noctuoidea</taxon>
        <taxon>Noctuidae</taxon>
        <taxon>Amphipyrinae</taxon>
        <taxon>Spodoptera</taxon>
    </lineage>
</organism>
<protein>
    <submittedName>
        <fullName evidence="6">Endocuticle structural glycoprotein SgAbd-5-like isoform X1</fullName>
    </submittedName>
</protein>
<gene>
    <name evidence="6" type="primary">LOC111349570</name>
</gene>
<accession>A0A9J7IKR7</accession>
<dbReference type="OrthoDB" id="6436213at2759"/>
<name>A0A9J7IKR7_SPOLT</name>
<evidence type="ECO:0000313" key="5">
    <source>
        <dbReference type="Proteomes" id="UP000301870"/>
    </source>
</evidence>
<evidence type="ECO:0000256" key="2">
    <source>
        <dbReference type="ARBA" id="ARBA00022729"/>
    </source>
</evidence>
<dbReference type="AlphaFoldDB" id="A0A9J7IKR7"/>
<feature type="chain" id="PRO_5039940763" evidence="4">
    <location>
        <begin position="26"/>
        <end position="128"/>
    </location>
</feature>
<dbReference type="InterPro" id="IPR050468">
    <property type="entry name" value="Cuticle_Struct_Prot"/>
</dbReference>
<proteinExistence type="predicted"/>
<dbReference type="PANTHER" id="PTHR10380">
    <property type="entry name" value="CUTICLE PROTEIN"/>
    <property type="match status" value="1"/>
</dbReference>
<evidence type="ECO:0000313" key="6">
    <source>
        <dbReference type="RefSeq" id="XP_022816495.1"/>
    </source>
</evidence>
<dbReference type="PROSITE" id="PS51155">
    <property type="entry name" value="CHIT_BIND_RR_2"/>
    <property type="match status" value="1"/>
</dbReference>
<dbReference type="Pfam" id="PF00379">
    <property type="entry name" value="Chitin_bind_4"/>
    <property type="match status" value="1"/>
</dbReference>
<keyword evidence="2 4" id="KW-0732">Signal</keyword>
<feature type="signal peptide" evidence="4">
    <location>
        <begin position="1"/>
        <end position="25"/>
    </location>
</feature>
<dbReference type="PANTHER" id="PTHR10380:SF173">
    <property type="entry name" value="CUTICULAR PROTEIN 47EF, ISOFORM C-RELATED"/>
    <property type="match status" value="1"/>
</dbReference>
<reference evidence="6" key="1">
    <citation type="submission" date="2025-08" db="UniProtKB">
        <authorList>
            <consortium name="RefSeq"/>
        </authorList>
    </citation>
    <scope>IDENTIFICATION</scope>
    <source>
        <strain evidence="6">Ishihara</strain>
        <tissue evidence="6">Whole body</tissue>
    </source>
</reference>